<dbReference type="PANTHER" id="PTHR34039:SF1">
    <property type="entry name" value="UPF0102 PROTEIN YRAN"/>
    <property type="match status" value="1"/>
</dbReference>
<proteinExistence type="inferred from homology"/>
<dbReference type="Proteomes" id="UP000831113">
    <property type="component" value="Chromosome"/>
</dbReference>
<accession>A0ABY4CZ72</accession>
<gene>
    <name evidence="3" type="ORF">MTX78_01895</name>
</gene>
<dbReference type="InterPro" id="IPR011856">
    <property type="entry name" value="tRNA_endonuc-like_dom_sf"/>
</dbReference>
<protein>
    <recommendedName>
        <fullName evidence="2">UPF0102 protein MTX78_01895</fullName>
    </recommendedName>
</protein>
<keyword evidence="4" id="KW-1185">Reference proteome</keyword>
<organism evidence="3 4">
    <name type="scientific">Hymenobacter tibetensis</name>
    <dbReference type="NCBI Taxonomy" id="497967"/>
    <lineage>
        <taxon>Bacteria</taxon>
        <taxon>Pseudomonadati</taxon>
        <taxon>Bacteroidota</taxon>
        <taxon>Cytophagia</taxon>
        <taxon>Cytophagales</taxon>
        <taxon>Hymenobacteraceae</taxon>
        <taxon>Hymenobacter</taxon>
    </lineage>
</organism>
<evidence type="ECO:0000313" key="3">
    <source>
        <dbReference type="EMBL" id="UOG75361.1"/>
    </source>
</evidence>
<dbReference type="PANTHER" id="PTHR34039">
    <property type="entry name" value="UPF0102 PROTEIN YRAN"/>
    <property type="match status" value="1"/>
</dbReference>
<dbReference type="EMBL" id="CP094669">
    <property type="protein sequence ID" value="UOG75361.1"/>
    <property type="molecule type" value="Genomic_DNA"/>
</dbReference>
<reference evidence="3 4" key="1">
    <citation type="submission" date="2022-03" db="EMBL/GenBank/DDBJ databases">
        <title>Hymenobactersp. isolated from the air.</title>
        <authorList>
            <person name="Won M."/>
            <person name="Kwon S.-W."/>
        </authorList>
    </citation>
    <scope>NUCLEOTIDE SEQUENCE [LARGE SCALE GENOMIC DNA]</scope>
    <source>
        <strain evidence="3 4">KACC 21982</strain>
    </source>
</reference>
<dbReference type="HAMAP" id="MF_00048">
    <property type="entry name" value="UPF0102"/>
    <property type="match status" value="1"/>
</dbReference>
<name>A0ABY4CZ72_9BACT</name>
<dbReference type="InterPro" id="IPR011335">
    <property type="entry name" value="Restrct_endonuc-II-like"/>
</dbReference>
<dbReference type="InterPro" id="IPR003509">
    <property type="entry name" value="UPF0102_YraN-like"/>
</dbReference>
<comment type="similarity">
    <text evidence="1 2">Belongs to the UPF0102 family.</text>
</comment>
<dbReference type="SUPFAM" id="SSF52980">
    <property type="entry name" value="Restriction endonuclease-like"/>
    <property type="match status" value="1"/>
</dbReference>
<evidence type="ECO:0000256" key="2">
    <source>
        <dbReference type="HAMAP-Rule" id="MF_00048"/>
    </source>
</evidence>
<dbReference type="Gene3D" id="3.40.1350.10">
    <property type="match status" value="1"/>
</dbReference>
<sequence>MANQAHQLGQDGEQAAASFLAALGYEILYRGYRHGRAEVDLVARWGPHLLVLIEVKARSSNHFGYPETFVTERKKQLFRLAAEQLQENLMWPHDIRFDILAVTPSKEGLRVEHFEDAFY</sequence>
<evidence type="ECO:0000256" key="1">
    <source>
        <dbReference type="ARBA" id="ARBA00006738"/>
    </source>
</evidence>
<dbReference type="Pfam" id="PF02021">
    <property type="entry name" value="UPF0102"/>
    <property type="match status" value="1"/>
</dbReference>
<dbReference type="CDD" id="cd20736">
    <property type="entry name" value="PoNe_Nuclease"/>
    <property type="match status" value="1"/>
</dbReference>
<evidence type="ECO:0000313" key="4">
    <source>
        <dbReference type="Proteomes" id="UP000831113"/>
    </source>
</evidence>
<dbReference type="RefSeq" id="WP_243799406.1">
    <property type="nucleotide sequence ID" value="NZ_CP094669.1"/>
</dbReference>